<sequence>MNMIVDQSQETAYPSYLALDEILTPPLRGHPGGSGETLPAVALRAQGLWFEQLLRELDALQRGLDRGDGPGALRAVDRSLRILRALVAQLEVIEPLAAWELAGGETAGPGSFDPAGFREAETVLGRRDRRPPPPAGPYPADGPADGGGRAEAEAATYRPSVFDSLLGYLAAHGYPVPCDLLYRDVSAPVAPSPGLQDVLVRVHRDDGAAAQICERLVDLDEGFQEWRYRHAMIVERAAGDEAPDPRGDVFAPVFPDLWAVRSLL</sequence>
<comment type="caution">
    <text evidence="2">The sequence shown here is derived from an EMBL/GenBank/DDBJ whole genome shotgun (WGS) entry which is preliminary data.</text>
</comment>
<keyword evidence="3" id="KW-1185">Reference proteome</keyword>
<dbReference type="SUPFAM" id="SSF140959">
    <property type="entry name" value="Indolic compounds 2,3-dioxygenase-like"/>
    <property type="match status" value="1"/>
</dbReference>
<name>A0ABQ2R9W5_9ACTN</name>
<organism evidence="2 3">
    <name type="scientific">Streptosporangium pseudovulgare</name>
    <dbReference type="NCBI Taxonomy" id="35765"/>
    <lineage>
        <taxon>Bacteria</taxon>
        <taxon>Bacillati</taxon>
        <taxon>Actinomycetota</taxon>
        <taxon>Actinomycetes</taxon>
        <taxon>Streptosporangiales</taxon>
        <taxon>Streptosporangiaceae</taxon>
        <taxon>Streptosporangium</taxon>
    </lineage>
</organism>
<proteinExistence type="predicted"/>
<dbReference type="Proteomes" id="UP000611554">
    <property type="component" value="Unassembled WGS sequence"/>
</dbReference>
<accession>A0ABQ2R9W5</accession>
<evidence type="ECO:0000313" key="3">
    <source>
        <dbReference type="Proteomes" id="UP000611554"/>
    </source>
</evidence>
<dbReference type="PANTHER" id="PTHR10138">
    <property type="entry name" value="TRYPTOPHAN 2,3-DIOXYGENASE"/>
    <property type="match status" value="1"/>
</dbReference>
<dbReference type="Gene3D" id="1.20.58.480">
    <property type="match status" value="1"/>
</dbReference>
<dbReference type="PANTHER" id="PTHR10138:SF0">
    <property type="entry name" value="TRYPTOPHAN 2,3-DIOXYGENASE"/>
    <property type="match status" value="1"/>
</dbReference>
<evidence type="ECO:0000256" key="1">
    <source>
        <dbReference type="SAM" id="MobiDB-lite"/>
    </source>
</evidence>
<reference evidence="3" key="1">
    <citation type="journal article" date="2019" name="Int. J. Syst. Evol. Microbiol.">
        <title>The Global Catalogue of Microorganisms (GCM) 10K type strain sequencing project: providing services to taxonomists for standard genome sequencing and annotation.</title>
        <authorList>
            <consortium name="The Broad Institute Genomics Platform"/>
            <consortium name="The Broad Institute Genome Sequencing Center for Infectious Disease"/>
            <person name="Wu L."/>
            <person name="Ma J."/>
        </authorList>
    </citation>
    <scope>NUCLEOTIDE SEQUENCE [LARGE SCALE GENOMIC DNA]</scope>
    <source>
        <strain evidence="3">JCM 3115</strain>
    </source>
</reference>
<protein>
    <submittedName>
        <fullName evidence="2">Tryptophan 2,3-dioxygenase</fullName>
    </submittedName>
</protein>
<gene>
    <name evidence="2" type="primary">kynA</name>
    <name evidence="2" type="ORF">GCM10010140_55860</name>
</gene>
<feature type="region of interest" description="Disordered" evidence="1">
    <location>
        <begin position="124"/>
        <end position="151"/>
    </location>
</feature>
<dbReference type="EMBL" id="BMQJ01000015">
    <property type="protein sequence ID" value="GGQ18277.1"/>
    <property type="molecule type" value="Genomic_DNA"/>
</dbReference>
<evidence type="ECO:0000313" key="2">
    <source>
        <dbReference type="EMBL" id="GGQ18277.1"/>
    </source>
</evidence>
<dbReference type="InterPro" id="IPR004981">
    <property type="entry name" value="Trp_2_3_dOase"/>
</dbReference>
<dbReference type="InterPro" id="IPR037217">
    <property type="entry name" value="Trp/Indoleamine_2_3_dOase-like"/>
</dbReference>
<dbReference type="RefSeq" id="WP_189249420.1">
    <property type="nucleotide sequence ID" value="NZ_BMQJ01000015.1"/>
</dbReference>